<accession>A0A2T0BIX5</accession>
<comment type="caution">
    <text evidence="3">The sequence shown here is derived from an EMBL/GenBank/DDBJ whole genome shotgun (WGS) entry which is preliminary data.</text>
</comment>
<evidence type="ECO:0000256" key="1">
    <source>
        <dbReference type="SAM" id="Phobius"/>
    </source>
</evidence>
<gene>
    <name evidence="3" type="ORF">CLLU_25740</name>
</gene>
<sequence>MYCKIIIYIVVLILLLMPAFYLNNVFGYLPCIFFLVVSIFSLLYVFALRRTFSFSQPANNMYCRKNTKHKFSVVMKNKWLLFYPRITCRFYKNNLFGQIAEVTDLDTTLCSKEKKNFDFDIEFNHIGTYEMGISSIRVYDLFGIFYLTCKNFDRGSVIVRPRCFDVKNLDFYDVRGRQITLSTARSKMEGDDYSGVRQYTRGDPIKSIHWKISAHTREYMVRVFESYTNRGVTIYVDSEVTGYPDEDLLSIYDCLVETAYSIANCAVEQKEDVELIYKKDNYVQTMFPRNQDDIDNEIMDLNGVSPSYGGQLVEMFEANSYRQYGMDIIIVCTANLNESLIQYLEQMRGLRKKIYLFYAVTKTRKQNLSDDEKLNLGNLLNLGINYYVNYSAEELQHDEEMKEYA</sequence>
<dbReference type="AlphaFoldDB" id="A0A2T0BIX5"/>
<dbReference type="Proteomes" id="UP000237798">
    <property type="component" value="Unassembled WGS sequence"/>
</dbReference>
<name>A0A2T0BIX5_9CLOT</name>
<dbReference type="EMBL" id="PVXP01000043">
    <property type="protein sequence ID" value="PRR83839.1"/>
    <property type="molecule type" value="Genomic_DNA"/>
</dbReference>
<dbReference type="PANTHER" id="PTHR34351">
    <property type="entry name" value="SLR1927 PROTEIN-RELATED"/>
    <property type="match status" value="1"/>
</dbReference>
<keyword evidence="1" id="KW-1133">Transmembrane helix</keyword>
<evidence type="ECO:0000313" key="4">
    <source>
        <dbReference type="Proteomes" id="UP000237798"/>
    </source>
</evidence>
<dbReference type="InterPro" id="IPR002881">
    <property type="entry name" value="DUF58"/>
</dbReference>
<proteinExistence type="predicted"/>
<protein>
    <recommendedName>
        <fullName evidence="2">DUF58 domain-containing protein</fullName>
    </recommendedName>
</protein>
<keyword evidence="1" id="KW-0812">Transmembrane</keyword>
<dbReference type="OrthoDB" id="9778037at2"/>
<feature type="transmembrane region" description="Helical" evidence="1">
    <location>
        <begin position="5"/>
        <end position="21"/>
    </location>
</feature>
<keyword evidence="1" id="KW-0472">Membrane</keyword>
<dbReference type="Pfam" id="PF01882">
    <property type="entry name" value="DUF58"/>
    <property type="match status" value="1"/>
</dbReference>
<keyword evidence="4" id="KW-1185">Reference proteome</keyword>
<reference evidence="3 4" key="1">
    <citation type="submission" date="2018-03" db="EMBL/GenBank/DDBJ databases">
        <title>Genome sequence of Clostridium luticellarii DSM 29923.</title>
        <authorList>
            <person name="Poehlein A."/>
            <person name="Daniel R."/>
        </authorList>
    </citation>
    <scope>NUCLEOTIDE SEQUENCE [LARGE SCALE GENOMIC DNA]</scope>
    <source>
        <strain evidence="3 4">DSM 29923</strain>
    </source>
</reference>
<organism evidence="3 4">
    <name type="scientific">Clostridium luticellarii</name>
    <dbReference type="NCBI Taxonomy" id="1691940"/>
    <lineage>
        <taxon>Bacteria</taxon>
        <taxon>Bacillati</taxon>
        <taxon>Bacillota</taxon>
        <taxon>Clostridia</taxon>
        <taxon>Eubacteriales</taxon>
        <taxon>Clostridiaceae</taxon>
        <taxon>Clostridium</taxon>
    </lineage>
</organism>
<feature type="transmembrane region" description="Helical" evidence="1">
    <location>
        <begin position="27"/>
        <end position="47"/>
    </location>
</feature>
<evidence type="ECO:0000259" key="2">
    <source>
        <dbReference type="Pfam" id="PF01882"/>
    </source>
</evidence>
<dbReference type="RefSeq" id="WP_106010174.1">
    <property type="nucleotide sequence ID" value="NZ_PVXP01000043.1"/>
</dbReference>
<evidence type="ECO:0000313" key="3">
    <source>
        <dbReference type="EMBL" id="PRR83839.1"/>
    </source>
</evidence>
<dbReference type="PANTHER" id="PTHR34351:SF1">
    <property type="entry name" value="SLR1927 PROTEIN"/>
    <property type="match status" value="1"/>
</dbReference>
<feature type="domain" description="DUF58" evidence="2">
    <location>
        <begin position="196"/>
        <end position="369"/>
    </location>
</feature>